<protein>
    <submittedName>
        <fullName evidence="1">Uncharacterized protein</fullName>
    </submittedName>
</protein>
<evidence type="ECO:0000313" key="2">
    <source>
        <dbReference type="Proteomes" id="UP000291343"/>
    </source>
</evidence>
<proteinExistence type="predicted"/>
<accession>A0A482WNY2</accession>
<organism evidence="1 2">
    <name type="scientific">Laodelphax striatellus</name>
    <name type="common">Small brown planthopper</name>
    <name type="synonym">Delphax striatella</name>
    <dbReference type="NCBI Taxonomy" id="195883"/>
    <lineage>
        <taxon>Eukaryota</taxon>
        <taxon>Metazoa</taxon>
        <taxon>Ecdysozoa</taxon>
        <taxon>Arthropoda</taxon>
        <taxon>Hexapoda</taxon>
        <taxon>Insecta</taxon>
        <taxon>Pterygota</taxon>
        <taxon>Neoptera</taxon>
        <taxon>Paraneoptera</taxon>
        <taxon>Hemiptera</taxon>
        <taxon>Auchenorrhyncha</taxon>
        <taxon>Fulgoroidea</taxon>
        <taxon>Delphacidae</taxon>
        <taxon>Criomorphinae</taxon>
        <taxon>Laodelphax</taxon>
    </lineage>
</organism>
<dbReference type="Proteomes" id="UP000291343">
    <property type="component" value="Unassembled WGS sequence"/>
</dbReference>
<gene>
    <name evidence="1" type="ORF">LSTR_LSTR003755</name>
</gene>
<keyword evidence="2" id="KW-1185">Reference proteome</keyword>
<dbReference type="InParanoid" id="A0A482WNY2"/>
<sequence>MESACNVGLISGEGGGGGSPRAKHGVPLMTPRCAIAGVMTPCCLARCAAGHPLPPLAKEPSLVLRLHFSSTETLMPALLNYELILLRSRALAPQLTFLVVVRIKKKTKETRMPPPPQTL</sequence>
<evidence type="ECO:0000313" key="1">
    <source>
        <dbReference type="EMBL" id="RZF35315.1"/>
    </source>
</evidence>
<reference evidence="1 2" key="1">
    <citation type="journal article" date="2017" name="Gigascience">
        <title>Genome sequence of the small brown planthopper, Laodelphax striatellus.</title>
        <authorList>
            <person name="Zhu J."/>
            <person name="Jiang F."/>
            <person name="Wang X."/>
            <person name="Yang P."/>
            <person name="Bao Y."/>
            <person name="Zhao W."/>
            <person name="Wang W."/>
            <person name="Lu H."/>
            <person name="Wang Q."/>
            <person name="Cui N."/>
            <person name="Li J."/>
            <person name="Chen X."/>
            <person name="Luo L."/>
            <person name="Yu J."/>
            <person name="Kang L."/>
            <person name="Cui F."/>
        </authorList>
    </citation>
    <scope>NUCLEOTIDE SEQUENCE [LARGE SCALE GENOMIC DNA]</scope>
    <source>
        <strain evidence="1">Lst14</strain>
    </source>
</reference>
<name>A0A482WNY2_LAOST</name>
<comment type="caution">
    <text evidence="1">The sequence shown here is derived from an EMBL/GenBank/DDBJ whole genome shotgun (WGS) entry which is preliminary data.</text>
</comment>
<dbReference type="AlphaFoldDB" id="A0A482WNY2"/>
<dbReference type="EMBL" id="QKKF02028860">
    <property type="protein sequence ID" value="RZF35315.1"/>
    <property type="molecule type" value="Genomic_DNA"/>
</dbReference>